<dbReference type="InterPro" id="IPR005107">
    <property type="entry name" value="CO_DH_flav_C"/>
</dbReference>
<dbReference type="Pfam" id="PF01799">
    <property type="entry name" value="Fer2_2"/>
    <property type="match status" value="1"/>
</dbReference>
<dbReference type="InParanoid" id="A7RK52"/>
<dbReference type="Pfam" id="PF01315">
    <property type="entry name" value="Ald_Xan_dh_C"/>
    <property type="match status" value="1"/>
</dbReference>
<dbReference type="PANTHER" id="PTHR11908">
    <property type="entry name" value="XANTHINE DEHYDROGENASE"/>
    <property type="match status" value="1"/>
</dbReference>
<dbReference type="SMART" id="SM01008">
    <property type="entry name" value="Ald_Xan_dh_C"/>
    <property type="match status" value="1"/>
</dbReference>
<dbReference type="GO" id="GO:0005506">
    <property type="term" value="F:iron ion binding"/>
    <property type="evidence" value="ECO:0007669"/>
    <property type="project" value="InterPro"/>
</dbReference>
<dbReference type="Proteomes" id="UP000001593">
    <property type="component" value="Unassembled WGS sequence"/>
</dbReference>
<dbReference type="SUPFAM" id="SSF54665">
    <property type="entry name" value="CO dehydrogenase molybdoprotein N-domain-like"/>
    <property type="match status" value="1"/>
</dbReference>
<keyword evidence="8" id="KW-1185">Reference proteome</keyword>
<dbReference type="Gene3D" id="3.30.390.50">
    <property type="entry name" value="CO dehydrogenase flavoprotein, C-terminal domain"/>
    <property type="match status" value="1"/>
</dbReference>
<dbReference type="InterPro" id="IPR000674">
    <property type="entry name" value="Ald_Oxase/Xan_DH_a/b"/>
</dbReference>
<dbReference type="Pfam" id="PF03450">
    <property type="entry name" value="CO_deh_flav_C"/>
    <property type="match status" value="1"/>
</dbReference>
<dbReference type="HOGENOM" id="CLU_001681_1_0_1"/>
<feature type="binding site" evidence="4">
    <location>
        <position position="177"/>
    </location>
    <ligand>
        <name>[2Fe-2S] cluster</name>
        <dbReference type="ChEBI" id="CHEBI:190135"/>
        <label>2</label>
    </ligand>
</feature>
<keyword evidence="4" id="KW-0479">Metal-binding</keyword>
<accession>A7RK52</accession>
<dbReference type="Pfam" id="PF20256">
    <property type="entry name" value="MoCoBD_2"/>
    <property type="match status" value="1"/>
</dbReference>
<evidence type="ECO:0000313" key="7">
    <source>
        <dbReference type="EMBL" id="EDO48189.1"/>
    </source>
</evidence>
<dbReference type="InterPro" id="IPR046867">
    <property type="entry name" value="AldOxase/xan_DH_MoCoBD2"/>
</dbReference>
<feature type="binding site" evidence="3">
    <location>
        <position position="377"/>
    </location>
    <ligand>
        <name>FAD</name>
        <dbReference type="ChEBI" id="CHEBI:57692"/>
    </ligand>
</feature>
<dbReference type="STRING" id="45351.A7RK52"/>
<dbReference type="InterPro" id="IPR036884">
    <property type="entry name" value="2Fe-2S-bd_dom_sf"/>
</dbReference>
<keyword evidence="3" id="KW-0274">FAD</keyword>
<dbReference type="InterPro" id="IPR037165">
    <property type="entry name" value="AldOxase/xan_DH_Mopterin-bd_sf"/>
</dbReference>
<keyword evidence="1" id="KW-0500">Molybdenum</keyword>
<feature type="region of interest" description="Disordered" evidence="5">
    <location>
        <begin position="1"/>
        <end position="22"/>
    </location>
</feature>
<dbReference type="PhylomeDB" id="A7RK52"/>
<sequence>MAAGRRSRNQNTGDPIDGTPERKSSLPWLGYLILHHRPQPTATERSSLYSGYNKRILEQTFGGVVNLNNLPEQLQVISFTLNGRKCLVHNPDTKTTLNEWIRSQPGLKVSLPIIHNQWERYTDHRGHREKRLAEHNGSQCGFCSPGMVMNMYSLLKEDIKPSKDKIEESFDGNICRCTGYRPILDAMKSFAANADPIDIEELDRCASNSNNFSCSQNPVPCNTAGIKWYAAHSLAELYALLDHHSNDNVRMMAGNTGKGIFKDEGPVSVYIDINDVPELQKHLLSTIAGNLMLAHDHSNFPSDLVTIMSAIGGLVIVGKSIAHSKSNSRHLTRDLAGGAPISIVNMKDFLSLNMHRKVLLALAIPKLSDDFVVRSYKITPRSQLHATKTEEFLLNKRLTNPNTLKGALEILDEEIVPDPEFIAHNGSTVEYHKNLTKSLFYKFYVAALGSDASSRVRSAAGKILHERAVSSGRQSFDTKPARYPVSKPIPKLASKLQASGEAQYTDDIPFVDGELHAAFVISTLGNCKLDQIDTSEAMKMPGVVRFIDAKDIPGDNYYGNAFIPGPREGVFCERDVLYPGHALGVIIADTQRHADEAAVAVKIAYKDVKPPILSIQDAIKAKSFAEKCPWVRDINVGDVQGNNVSYHIWIHKYNVSQHIWRIRRLSRPVRLNMNFNTQLTMCGGRHSHMAKYKGTMEACEILNRRLAPVKEQMKKAPWPQMIASAALQKVDLSVKHMASNTIAGFYVSYGVALAEAEIDVLTGERLIKRCDILFDCGESINPDVDVGQVEGAFMMGVGLWLESLLRPSHGTGAIHRDMGKEKVYFDHHTGQELSTGTWVRRKSTSTITRDRSCLQGTWTYKPPTTKDIPIDFRVTLLKDAPNPLGVLNSKASGEPPATMACSCLFAVKHAIEAARKEIGKDQHFTLDRSVALRCLLSSGDCVKVALRCLVSSGDRVSVVFLHEGIISTRSRRNKSKKSRRYSWLLRQ</sequence>
<feature type="binding site" evidence="3">
    <location>
        <position position="359"/>
    </location>
    <ligand>
        <name>FAD</name>
        <dbReference type="ChEBI" id="CHEBI:57692"/>
    </ligand>
</feature>
<dbReference type="GO" id="GO:0016491">
    <property type="term" value="F:oxidoreductase activity"/>
    <property type="evidence" value="ECO:0000318"/>
    <property type="project" value="GO_Central"/>
</dbReference>
<dbReference type="PANTHER" id="PTHR11908:SF132">
    <property type="entry name" value="ALDEHYDE OXIDASE 1-RELATED"/>
    <property type="match status" value="1"/>
</dbReference>
<feature type="binding site" evidence="3">
    <location>
        <position position="300"/>
    </location>
    <ligand>
        <name>FAD</name>
        <dbReference type="ChEBI" id="CHEBI:57692"/>
    </ligand>
</feature>
<dbReference type="Gene3D" id="3.30.365.10">
    <property type="entry name" value="Aldehyde oxidase/xanthine dehydrogenase, molybdopterin binding domain"/>
    <property type="match status" value="1"/>
</dbReference>
<dbReference type="InterPro" id="IPR036318">
    <property type="entry name" value="FAD-bd_PCMH-like_sf"/>
</dbReference>
<dbReference type="Gene3D" id="3.90.1170.50">
    <property type="entry name" value="Aldehyde oxidase/xanthine dehydrogenase, a/b hammerhead"/>
    <property type="match status" value="1"/>
</dbReference>
<keyword evidence="4" id="KW-0001">2Fe-2S</keyword>
<feature type="binding site" evidence="4">
    <location>
        <position position="175"/>
    </location>
    <ligand>
        <name>[2Fe-2S] cluster</name>
        <dbReference type="ChEBI" id="CHEBI:190135"/>
        <label>2</label>
    </ligand>
</feature>
<dbReference type="eggNOG" id="KOG0430">
    <property type="taxonomic scope" value="Eukaryota"/>
</dbReference>
<dbReference type="OMA" id="IPGPNYV"/>
<dbReference type="Gene3D" id="1.10.150.120">
    <property type="entry name" value="[2Fe-2S]-binding domain"/>
    <property type="match status" value="1"/>
</dbReference>
<keyword evidence="4" id="KW-0408">Iron</keyword>
<dbReference type="InterPro" id="IPR002888">
    <property type="entry name" value="2Fe-2S-bd"/>
</dbReference>
<protein>
    <recommendedName>
        <fullName evidence="6">Aldehyde oxidase/xanthine dehydrogenase a/b hammerhead domain-containing protein</fullName>
    </recommendedName>
</protein>
<dbReference type="GO" id="GO:0050660">
    <property type="term" value="F:flavin adenine dinucleotide binding"/>
    <property type="evidence" value="ECO:0007669"/>
    <property type="project" value="InterPro"/>
</dbReference>
<dbReference type="FunFam" id="3.90.1170.50:FF:000003">
    <property type="entry name" value="Aldehyde oxidase"/>
    <property type="match status" value="1"/>
</dbReference>
<keyword evidence="2" id="KW-0560">Oxidoreductase</keyword>
<feature type="domain" description="Aldehyde oxidase/xanthine dehydrogenase a/b hammerhead" evidence="6">
    <location>
        <begin position="499"/>
        <end position="609"/>
    </location>
</feature>
<comment type="cofactor">
    <cofactor evidence="4">
        <name>[2Fe-2S] cluster</name>
        <dbReference type="ChEBI" id="CHEBI:190135"/>
    </cofactor>
    <text evidence="4">Binds 2 [2Fe-2S] clusters.</text>
</comment>
<reference evidence="7 8" key="1">
    <citation type="journal article" date="2007" name="Science">
        <title>Sea anemone genome reveals ancestral eumetazoan gene repertoire and genomic organization.</title>
        <authorList>
            <person name="Putnam N.H."/>
            <person name="Srivastava M."/>
            <person name="Hellsten U."/>
            <person name="Dirks B."/>
            <person name="Chapman J."/>
            <person name="Salamov A."/>
            <person name="Terry A."/>
            <person name="Shapiro H."/>
            <person name="Lindquist E."/>
            <person name="Kapitonov V.V."/>
            <person name="Jurka J."/>
            <person name="Genikhovich G."/>
            <person name="Grigoriev I.V."/>
            <person name="Lucas S.M."/>
            <person name="Steele R.E."/>
            <person name="Finnerty J.R."/>
            <person name="Technau U."/>
            <person name="Martindale M.Q."/>
            <person name="Rokhsar D.S."/>
        </authorList>
    </citation>
    <scope>NUCLEOTIDE SEQUENCE [LARGE SCALE GENOMIC DNA]</scope>
    <source>
        <strain evidence="8">CH2 X CH6</strain>
    </source>
</reference>
<dbReference type="InterPro" id="IPR016208">
    <property type="entry name" value="Ald_Oxase/xanthine_DH-like"/>
</dbReference>
<proteinExistence type="predicted"/>
<dbReference type="SUPFAM" id="SSF47741">
    <property type="entry name" value="CO dehydrogenase ISP C-domain like"/>
    <property type="match status" value="1"/>
</dbReference>
<feature type="binding site" evidence="4">
    <location>
        <position position="140"/>
    </location>
    <ligand>
        <name>[2Fe-2S] cluster</name>
        <dbReference type="ChEBI" id="CHEBI:190135"/>
        <label>2</label>
    </ligand>
</feature>
<dbReference type="SUPFAM" id="SSF56176">
    <property type="entry name" value="FAD-binding/transporter-associated domain-like"/>
    <property type="match status" value="1"/>
</dbReference>
<evidence type="ECO:0000256" key="4">
    <source>
        <dbReference type="PIRSR" id="PIRSR000127-3"/>
    </source>
</evidence>
<name>A7RK52_NEMVE</name>
<evidence type="ECO:0000256" key="1">
    <source>
        <dbReference type="ARBA" id="ARBA00022505"/>
    </source>
</evidence>
<comment type="cofactor">
    <cofactor evidence="3">
        <name>FAD</name>
        <dbReference type="ChEBI" id="CHEBI:57692"/>
    </cofactor>
</comment>
<gene>
    <name evidence="7" type="ORF">NEMVEDRAFT_v1g198287</name>
</gene>
<dbReference type="AlphaFoldDB" id="A7RK52"/>
<organism evidence="7 8">
    <name type="scientific">Nematostella vectensis</name>
    <name type="common">Starlet sea anemone</name>
    <dbReference type="NCBI Taxonomy" id="45351"/>
    <lineage>
        <taxon>Eukaryota</taxon>
        <taxon>Metazoa</taxon>
        <taxon>Cnidaria</taxon>
        <taxon>Anthozoa</taxon>
        <taxon>Hexacorallia</taxon>
        <taxon>Actiniaria</taxon>
        <taxon>Edwardsiidae</taxon>
        <taxon>Nematostella</taxon>
    </lineage>
</organism>
<dbReference type="SUPFAM" id="SSF56003">
    <property type="entry name" value="Molybdenum cofactor-binding domain"/>
    <property type="match status" value="1"/>
</dbReference>
<feature type="binding site" evidence="4">
    <location>
        <position position="143"/>
    </location>
    <ligand>
        <name>[2Fe-2S] cluster</name>
        <dbReference type="ChEBI" id="CHEBI:190135"/>
        <label>2</label>
    </ligand>
</feature>
<evidence type="ECO:0000259" key="6">
    <source>
        <dbReference type="SMART" id="SM01008"/>
    </source>
</evidence>
<evidence type="ECO:0000256" key="3">
    <source>
        <dbReference type="PIRSR" id="PIRSR000127-2"/>
    </source>
</evidence>
<keyword evidence="4" id="KW-0411">Iron-sulfur</keyword>
<evidence type="ECO:0000313" key="8">
    <source>
        <dbReference type="Proteomes" id="UP000001593"/>
    </source>
</evidence>
<dbReference type="GO" id="GO:0051537">
    <property type="term" value="F:2 iron, 2 sulfur cluster binding"/>
    <property type="evidence" value="ECO:0007669"/>
    <property type="project" value="UniProtKB-KW"/>
</dbReference>
<dbReference type="InterPro" id="IPR036683">
    <property type="entry name" value="CO_DH_flav_C_dom_sf"/>
</dbReference>
<dbReference type="SUPFAM" id="SSF55447">
    <property type="entry name" value="CO dehydrogenase flavoprotein C-terminal domain-like"/>
    <property type="match status" value="1"/>
</dbReference>
<evidence type="ECO:0000256" key="2">
    <source>
        <dbReference type="ARBA" id="ARBA00023002"/>
    </source>
</evidence>
<dbReference type="EMBL" id="DS469515">
    <property type="protein sequence ID" value="EDO48189.1"/>
    <property type="molecule type" value="Genomic_DNA"/>
</dbReference>
<evidence type="ECO:0000256" key="5">
    <source>
        <dbReference type="SAM" id="MobiDB-lite"/>
    </source>
</evidence>
<dbReference type="InterPro" id="IPR036856">
    <property type="entry name" value="Ald_Oxase/Xan_DH_a/b_sf"/>
</dbReference>
<dbReference type="PIRSF" id="PIRSF000127">
    <property type="entry name" value="Xanthine_DH"/>
    <property type="match status" value="1"/>
</dbReference>
<keyword evidence="3" id="KW-0285">Flavoprotein</keyword>